<sequence length="239" mass="24699">MPEIVKESYIGSGIVYVAGRDVGNASAVELSIEQDTVTLPNYRGGGGNYDSVTRITAVNLSMTLNAFSNDNMALALRGKVDVLTATAVEAESIIAVLDGLADTVNMIDAAQAVTVTNDAGDVEYDVDTDYVVSAAGIRCLSDGAIANGAALKVSYTSLAGSALEALVESGKTVPVVVDGLNDANGKATVLKFYLWKPSPTSSLGIITEEFGSFDIEGEVLANDAIVAAGKSKFFTRKAA</sequence>
<dbReference type="Proteomes" id="UP001201549">
    <property type="component" value="Unassembled WGS sequence"/>
</dbReference>
<evidence type="ECO:0008006" key="3">
    <source>
        <dbReference type="Google" id="ProtNLM"/>
    </source>
</evidence>
<protein>
    <recommendedName>
        <fullName evidence="3">Major tail protein</fullName>
    </recommendedName>
</protein>
<reference evidence="2" key="2">
    <citation type="submission" date="2023-07" db="EMBL/GenBank/DDBJ databases">
        <title>Shewanella mangrovi sp. nov., an acetaldehyde- degrading bacterium isolated from mangrove sediment.</title>
        <authorList>
            <person name="Liu Y."/>
        </authorList>
    </citation>
    <scope>NUCLEOTIDE SEQUENCE [LARGE SCALE GENOMIC DNA]</scope>
    <source>
        <strain evidence="2">C32</strain>
    </source>
</reference>
<dbReference type="RefSeq" id="WP_238898360.1">
    <property type="nucleotide sequence ID" value="NZ_JAKOGG010000022.1"/>
</dbReference>
<keyword evidence="2" id="KW-1185">Reference proteome</keyword>
<reference evidence="1 2" key="1">
    <citation type="submission" date="2022-02" db="EMBL/GenBank/DDBJ databases">
        <authorList>
            <person name="Zhuang L."/>
        </authorList>
    </citation>
    <scope>NUCLEOTIDE SEQUENCE [LARGE SCALE GENOMIC DNA]</scope>
    <source>
        <strain evidence="1 2">C32</strain>
    </source>
</reference>
<comment type="caution">
    <text evidence="1">The sequence shown here is derived from an EMBL/GenBank/DDBJ whole genome shotgun (WGS) entry which is preliminary data.</text>
</comment>
<accession>A0ABT2FRI0</accession>
<proteinExistence type="predicted"/>
<organism evidence="1 2">
    <name type="scientific">Shewanella electrica</name>
    <dbReference type="NCBI Taxonomy" id="515560"/>
    <lineage>
        <taxon>Bacteria</taxon>
        <taxon>Pseudomonadati</taxon>
        <taxon>Pseudomonadota</taxon>
        <taxon>Gammaproteobacteria</taxon>
        <taxon>Alteromonadales</taxon>
        <taxon>Shewanellaceae</taxon>
        <taxon>Shewanella</taxon>
    </lineage>
</organism>
<gene>
    <name evidence="1" type="ORF">L9G74_19070</name>
</gene>
<evidence type="ECO:0000313" key="2">
    <source>
        <dbReference type="Proteomes" id="UP001201549"/>
    </source>
</evidence>
<name>A0ABT2FRI0_9GAMM</name>
<evidence type="ECO:0000313" key="1">
    <source>
        <dbReference type="EMBL" id="MCS4558542.1"/>
    </source>
</evidence>
<dbReference type="EMBL" id="JAKOGG010000022">
    <property type="protein sequence ID" value="MCS4558542.1"/>
    <property type="molecule type" value="Genomic_DNA"/>
</dbReference>